<comment type="caution">
    <text evidence="2">The sequence shown here is derived from an EMBL/GenBank/DDBJ whole genome shotgun (WGS) entry which is preliminary data.</text>
</comment>
<reference evidence="2 3" key="1">
    <citation type="submission" date="2017-03" db="EMBL/GenBank/DDBJ databases">
        <title>Isolation of Levoglucosan Utilizing Bacteria.</title>
        <authorList>
            <person name="Arya A.S."/>
        </authorList>
    </citation>
    <scope>NUCLEOTIDE SEQUENCE [LARGE SCALE GENOMIC DNA]</scope>
    <source>
        <strain evidence="2 3">MEC069</strain>
    </source>
</reference>
<dbReference type="OrthoDB" id="9811121at2"/>
<accession>A0A4Y8QAX2</accession>
<protein>
    <recommendedName>
        <fullName evidence="1">CN hydrolase domain-containing protein</fullName>
    </recommendedName>
</protein>
<dbReference type="PANTHER" id="PTHR23088:SF50">
    <property type="entry name" value="HYDROLASE YHCX"/>
    <property type="match status" value="1"/>
</dbReference>
<sequence>MKPITIAAAQYGLGRLRSEADFWAGLRSRIRYAAERGVQLLLLPEYMTAHLLSLQPVMTHEEACRYLDGLTEQYVAFFRQISRETGLGILGGTHICRGSSGGFVNEAFLFSPDGRVDRQSKLHLTPEEATRWPLTAGEELHVFATAWGPLSILTCYDMEFPELARAAALRGAELLLCPSYTDSAFGYHRVRYCCQARAVENQLFVALSGMTGQLPQERPQVDRGYCQAAIFAPCDAPFNEAGVLAAGEPQRDMLVEADIDYTALRFNRMYGAVAPLYNRRPQLYEQQSRHILIKES</sequence>
<gene>
    <name evidence="2" type="ORF">B5M42_04045</name>
</gene>
<dbReference type="RefSeq" id="WP_134749973.1">
    <property type="nucleotide sequence ID" value="NZ_MYFO02000007.1"/>
</dbReference>
<dbReference type="InterPro" id="IPR036526">
    <property type="entry name" value="C-N_Hydrolase_sf"/>
</dbReference>
<dbReference type="Proteomes" id="UP000298246">
    <property type="component" value="Unassembled WGS sequence"/>
</dbReference>
<proteinExistence type="predicted"/>
<keyword evidence="3" id="KW-1185">Reference proteome</keyword>
<organism evidence="2 3">
    <name type="scientific">Paenibacillus athensensis</name>
    <dbReference type="NCBI Taxonomy" id="1967502"/>
    <lineage>
        <taxon>Bacteria</taxon>
        <taxon>Bacillati</taxon>
        <taxon>Bacillota</taxon>
        <taxon>Bacilli</taxon>
        <taxon>Bacillales</taxon>
        <taxon>Paenibacillaceae</taxon>
        <taxon>Paenibacillus</taxon>
    </lineage>
</organism>
<evidence type="ECO:0000259" key="1">
    <source>
        <dbReference type="PROSITE" id="PS50263"/>
    </source>
</evidence>
<evidence type="ECO:0000313" key="3">
    <source>
        <dbReference type="Proteomes" id="UP000298246"/>
    </source>
</evidence>
<dbReference type="Gene3D" id="3.60.110.10">
    <property type="entry name" value="Carbon-nitrogen hydrolase"/>
    <property type="match status" value="1"/>
</dbReference>
<evidence type="ECO:0000313" key="2">
    <source>
        <dbReference type="EMBL" id="TFE91000.1"/>
    </source>
</evidence>
<dbReference type="SUPFAM" id="SSF56317">
    <property type="entry name" value="Carbon-nitrogen hydrolase"/>
    <property type="match status" value="1"/>
</dbReference>
<feature type="domain" description="CN hydrolase" evidence="1">
    <location>
        <begin position="4"/>
        <end position="261"/>
    </location>
</feature>
<name>A0A4Y8QAX2_9BACL</name>
<dbReference type="AlphaFoldDB" id="A0A4Y8QAX2"/>
<dbReference type="EMBL" id="MYFO01000003">
    <property type="protein sequence ID" value="TFE91000.1"/>
    <property type="molecule type" value="Genomic_DNA"/>
</dbReference>
<dbReference type="InterPro" id="IPR003010">
    <property type="entry name" value="C-N_Hydrolase"/>
</dbReference>
<dbReference type="PANTHER" id="PTHR23088">
    <property type="entry name" value="NITRILASE-RELATED"/>
    <property type="match status" value="1"/>
</dbReference>
<dbReference type="Pfam" id="PF00795">
    <property type="entry name" value="CN_hydrolase"/>
    <property type="match status" value="1"/>
</dbReference>
<dbReference type="PROSITE" id="PS50263">
    <property type="entry name" value="CN_HYDROLASE"/>
    <property type="match status" value="1"/>
</dbReference>